<sequence>MSASALRRARITNQRESGILVPTGKVKFFDADRGFGFIASDDGGEVFLHASAMPPDTPAPKPGTRLEFGVADGRRGLQALSVRVLDAAPSVARAHRRPAEDMGPIVEDLIKLLDRAGNKLRAGRYPDKSEATKVAQMLRVVADEFDA</sequence>
<accession>A0A7M4DJJ0</accession>
<dbReference type="Pfam" id="PF00313">
    <property type="entry name" value="CSD"/>
    <property type="match status" value="1"/>
</dbReference>
<name>A0A7M4DJJ0_9MICO</name>
<evidence type="ECO:0000313" key="4">
    <source>
        <dbReference type="Proteomes" id="UP000419743"/>
    </source>
</evidence>
<dbReference type="PROSITE" id="PS51857">
    <property type="entry name" value="CSD_2"/>
    <property type="match status" value="1"/>
</dbReference>
<comment type="caution">
    <text evidence="3">The sequence shown here is derived from an EMBL/GenBank/DDBJ whole genome shotgun (WGS) entry which is preliminary data.</text>
</comment>
<dbReference type="PROSITE" id="PS00352">
    <property type="entry name" value="CSD_1"/>
    <property type="match status" value="1"/>
</dbReference>
<dbReference type="InterPro" id="IPR012340">
    <property type="entry name" value="NA-bd_OB-fold"/>
</dbReference>
<dbReference type="AlphaFoldDB" id="A0A7M4DJJ0"/>
<dbReference type="EMBL" id="CACRYJ010000032">
    <property type="protein sequence ID" value="VZO37209.1"/>
    <property type="molecule type" value="Genomic_DNA"/>
</dbReference>
<dbReference type="GO" id="GO:0005737">
    <property type="term" value="C:cytoplasm"/>
    <property type="evidence" value="ECO:0007669"/>
    <property type="project" value="UniProtKB-SubCell"/>
</dbReference>
<organism evidence="3 4">
    <name type="scientific">Occultella aeris</name>
    <dbReference type="NCBI Taxonomy" id="2761496"/>
    <lineage>
        <taxon>Bacteria</taxon>
        <taxon>Bacillati</taxon>
        <taxon>Actinomycetota</taxon>
        <taxon>Actinomycetes</taxon>
        <taxon>Micrococcales</taxon>
        <taxon>Ruaniaceae</taxon>
        <taxon>Occultella</taxon>
    </lineage>
</organism>
<dbReference type="GO" id="GO:0003676">
    <property type="term" value="F:nucleic acid binding"/>
    <property type="evidence" value="ECO:0007669"/>
    <property type="project" value="InterPro"/>
</dbReference>
<keyword evidence="4" id="KW-1185">Reference proteome</keyword>
<dbReference type="Proteomes" id="UP000419743">
    <property type="component" value="Unassembled WGS sequence"/>
</dbReference>
<evidence type="ECO:0000259" key="2">
    <source>
        <dbReference type="PROSITE" id="PS51857"/>
    </source>
</evidence>
<evidence type="ECO:0000256" key="1">
    <source>
        <dbReference type="RuleBase" id="RU000408"/>
    </source>
</evidence>
<dbReference type="InterPro" id="IPR011129">
    <property type="entry name" value="CSD"/>
</dbReference>
<evidence type="ECO:0000313" key="3">
    <source>
        <dbReference type="EMBL" id="VZO37209.1"/>
    </source>
</evidence>
<feature type="domain" description="CSD" evidence="2">
    <location>
        <begin position="21"/>
        <end position="84"/>
    </location>
</feature>
<dbReference type="SUPFAM" id="SSF50249">
    <property type="entry name" value="Nucleic acid-binding proteins"/>
    <property type="match status" value="1"/>
</dbReference>
<dbReference type="InterPro" id="IPR002059">
    <property type="entry name" value="CSP_DNA-bd"/>
</dbReference>
<comment type="subcellular location">
    <subcellularLocation>
        <location evidence="1">Cytoplasm</location>
    </subcellularLocation>
</comment>
<dbReference type="Gene3D" id="2.40.50.140">
    <property type="entry name" value="Nucleic acid-binding proteins"/>
    <property type="match status" value="1"/>
</dbReference>
<reference evidence="3 4" key="1">
    <citation type="submission" date="2019-11" db="EMBL/GenBank/DDBJ databases">
        <authorList>
            <person name="Criscuolo A."/>
        </authorList>
    </citation>
    <scope>NUCLEOTIDE SEQUENCE [LARGE SCALE GENOMIC DNA]</scope>
    <source>
        <strain evidence="3">CIP111667</strain>
    </source>
</reference>
<dbReference type="PRINTS" id="PR00050">
    <property type="entry name" value="COLDSHOCK"/>
</dbReference>
<proteinExistence type="predicted"/>
<dbReference type="SMART" id="SM00357">
    <property type="entry name" value="CSP"/>
    <property type="match status" value="1"/>
</dbReference>
<dbReference type="InterPro" id="IPR019844">
    <property type="entry name" value="CSD_CS"/>
</dbReference>
<protein>
    <submittedName>
        <fullName evidence="3">Cold shock-like protein</fullName>
    </submittedName>
</protein>
<gene>
    <name evidence="3" type="primary">csp</name>
    <name evidence="3" type="ORF">HALOF300_02297</name>
</gene>